<feature type="transmembrane region" description="Helical" evidence="22">
    <location>
        <begin position="209"/>
        <end position="234"/>
    </location>
</feature>
<comment type="subunit">
    <text evidence="19">The cytochrome bc1 complex is composed of a cytochrome b (QcrB), the Rieske iron-sulfur protein (QcrA) and a diheme cytochrome c (QcrC) subunit.</text>
</comment>
<evidence type="ECO:0000256" key="22">
    <source>
        <dbReference type="SAM" id="Phobius"/>
    </source>
</evidence>
<keyword evidence="14" id="KW-0408">Iron</keyword>
<evidence type="ECO:0000256" key="3">
    <source>
        <dbReference type="ARBA" id="ARBA00012951"/>
    </source>
</evidence>
<feature type="transmembrane region" description="Helical" evidence="22">
    <location>
        <begin position="143"/>
        <end position="163"/>
    </location>
</feature>
<evidence type="ECO:0000256" key="8">
    <source>
        <dbReference type="ARBA" id="ARBA00022660"/>
    </source>
</evidence>
<evidence type="ECO:0000256" key="2">
    <source>
        <dbReference type="ARBA" id="ARBA00004651"/>
    </source>
</evidence>
<comment type="function">
    <text evidence="18">Cytochrome b subunit of the cytochrome bc1 complex, an essential component of the respiratory electron transport chain required for ATP synthesis. The bc1 complex catalyzes the oxidation of ubiquinol and the reduction of cytochrome c in the respiratory chain. The bc1 complex operates through a Q-cycle mechanism that couples electron transfer to generation of the proton gradient that drives ATP synthesis. The cytochrome b subunit contains two ubiquinol reactive sites: the oxidation (QP) site and the reduction (QN) site.</text>
</comment>
<evidence type="ECO:0000256" key="21">
    <source>
        <dbReference type="SAM" id="MobiDB-lite"/>
    </source>
</evidence>
<evidence type="ECO:0000256" key="11">
    <source>
        <dbReference type="ARBA" id="ARBA00022967"/>
    </source>
</evidence>
<keyword evidence="15 22" id="KW-0472">Membrane</keyword>
<comment type="subcellular location">
    <subcellularLocation>
        <location evidence="2">Cell membrane</location>
        <topology evidence="2">Multi-pass membrane protein</topology>
    </subcellularLocation>
</comment>
<evidence type="ECO:0000256" key="19">
    <source>
        <dbReference type="ARBA" id="ARBA00063033"/>
    </source>
</evidence>
<evidence type="ECO:0000256" key="16">
    <source>
        <dbReference type="ARBA" id="ARBA00029351"/>
    </source>
</evidence>
<keyword evidence="6" id="KW-1003">Cell membrane</keyword>
<dbReference type="GO" id="GO:0005886">
    <property type="term" value="C:plasma membrane"/>
    <property type="evidence" value="ECO:0007669"/>
    <property type="project" value="UniProtKB-SubCell"/>
</dbReference>
<evidence type="ECO:0000256" key="1">
    <source>
        <dbReference type="ARBA" id="ARBA00001971"/>
    </source>
</evidence>
<feature type="transmembrane region" description="Helical" evidence="22">
    <location>
        <begin position="40"/>
        <end position="66"/>
    </location>
</feature>
<feature type="compositionally biased region" description="Gly residues" evidence="21">
    <location>
        <begin position="561"/>
        <end position="573"/>
    </location>
</feature>
<evidence type="ECO:0000256" key="4">
    <source>
        <dbReference type="ARBA" id="ARBA00016116"/>
    </source>
</evidence>
<keyword evidence="9 22" id="KW-0812">Transmembrane</keyword>
<dbReference type="GO" id="GO:0022904">
    <property type="term" value="P:respiratory electron transport chain"/>
    <property type="evidence" value="ECO:0007669"/>
    <property type="project" value="InterPro"/>
</dbReference>
<evidence type="ECO:0000313" key="24">
    <source>
        <dbReference type="EMBL" id="BBY28029.1"/>
    </source>
</evidence>
<dbReference type="InterPro" id="IPR027387">
    <property type="entry name" value="Cytb/b6-like_sf"/>
</dbReference>
<dbReference type="GO" id="GO:0046872">
    <property type="term" value="F:metal ion binding"/>
    <property type="evidence" value="ECO:0007669"/>
    <property type="project" value="UniProtKB-KW"/>
</dbReference>
<evidence type="ECO:0000256" key="18">
    <source>
        <dbReference type="ARBA" id="ARBA00058929"/>
    </source>
</evidence>
<feature type="transmembrane region" description="Helical" evidence="22">
    <location>
        <begin position="333"/>
        <end position="352"/>
    </location>
</feature>
<dbReference type="Gene3D" id="1.20.810.10">
    <property type="entry name" value="Cytochrome Bc1 Complex, Chain C"/>
    <property type="match status" value="1"/>
</dbReference>
<dbReference type="GO" id="GO:0008121">
    <property type="term" value="F:quinol-cytochrome-c reductase activity"/>
    <property type="evidence" value="ECO:0007669"/>
    <property type="project" value="UniProtKB-EC"/>
</dbReference>
<comment type="catalytic activity">
    <reaction evidence="16">
        <text>a quinol + 2 Fe(III)-[cytochrome c](out) = a quinone + 2 Fe(II)-[cytochrome c](out) + 2 H(+)(out)</text>
        <dbReference type="Rhea" id="RHEA:11484"/>
        <dbReference type="Rhea" id="RHEA-COMP:10350"/>
        <dbReference type="Rhea" id="RHEA-COMP:14399"/>
        <dbReference type="ChEBI" id="CHEBI:15378"/>
        <dbReference type="ChEBI" id="CHEBI:24646"/>
        <dbReference type="ChEBI" id="CHEBI:29033"/>
        <dbReference type="ChEBI" id="CHEBI:29034"/>
        <dbReference type="ChEBI" id="CHEBI:132124"/>
        <dbReference type="EC" id="7.1.1.8"/>
    </reaction>
</comment>
<dbReference type="Proteomes" id="UP000467193">
    <property type="component" value="Chromosome"/>
</dbReference>
<comment type="cofactor">
    <cofactor evidence="1">
        <name>heme</name>
        <dbReference type="ChEBI" id="CHEBI:30413"/>
    </cofactor>
</comment>
<keyword evidence="13 22" id="KW-1133">Transmembrane helix</keyword>
<dbReference type="GO" id="GO:0016491">
    <property type="term" value="F:oxidoreductase activity"/>
    <property type="evidence" value="ECO:0007669"/>
    <property type="project" value="InterPro"/>
</dbReference>
<evidence type="ECO:0000256" key="10">
    <source>
        <dbReference type="ARBA" id="ARBA00022723"/>
    </source>
</evidence>
<dbReference type="SUPFAM" id="SSF81342">
    <property type="entry name" value="Transmembrane di-heme cytochromes"/>
    <property type="match status" value="1"/>
</dbReference>
<dbReference type="FunFam" id="1.20.810.10:FF:000007">
    <property type="entry name" value="Ubiquinol-cytochrome C reductase B subunit"/>
    <property type="match status" value="1"/>
</dbReference>
<keyword evidence="8" id="KW-0679">Respiratory chain</keyword>
<feature type="transmembrane region" description="Helical" evidence="22">
    <location>
        <begin position="175"/>
        <end position="197"/>
    </location>
</feature>
<evidence type="ECO:0000256" key="9">
    <source>
        <dbReference type="ARBA" id="ARBA00022692"/>
    </source>
</evidence>
<dbReference type="KEGG" id="msei:MSEDJ_21250"/>
<evidence type="ECO:0000256" key="15">
    <source>
        <dbReference type="ARBA" id="ARBA00023136"/>
    </source>
</evidence>
<feature type="region of interest" description="Disordered" evidence="21">
    <location>
        <begin position="537"/>
        <end position="573"/>
    </location>
</feature>
<feature type="domain" description="Cytochrome b/b6 N-terminal region profile" evidence="23">
    <location>
        <begin position="14"/>
        <end position="241"/>
    </location>
</feature>
<evidence type="ECO:0000259" key="23">
    <source>
        <dbReference type="PROSITE" id="PS51002"/>
    </source>
</evidence>
<protein>
    <recommendedName>
        <fullName evidence="4">Cytochrome bc1 complex cytochrome b subunit</fullName>
        <ecNumber evidence="3">7.1.1.8</ecNumber>
    </recommendedName>
    <alternativeName>
        <fullName evidence="17">Cytochrome bc1 reductase complex subunit QcrB</fullName>
    </alternativeName>
    <alternativeName>
        <fullName evidence="20">Ubiquinol--cytochrome c reductase cytochrome b subunit</fullName>
    </alternativeName>
</protein>
<accession>A0A7I7QNQ3</accession>
<keyword evidence="11" id="KW-1278">Translocase</keyword>
<evidence type="ECO:0000256" key="20">
    <source>
        <dbReference type="ARBA" id="ARBA00075005"/>
    </source>
</evidence>
<feature type="transmembrane region" description="Helical" evidence="22">
    <location>
        <begin position="372"/>
        <end position="392"/>
    </location>
</feature>
<evidence type="ECO:0000256" key="5">
    <source>
        <dbReference type="ARBA" id="ARBA00022448"/>
    </source>
</evidence>
<organism evidence="24 25">
    <name type="scientific">Mycolicibacterium sediminis</name>
    <dbReference type="NCBI Taxonomy" id="1286180"/>
    <lineage>
        <taxon>Bacteria</taxon>
        <taxon>Bacillati</taxon>
        <taxon>Actinomycetota</taxon>
        <taxon>Actinomycetes</taxon>
        <taxon>Mycobacteriales</taxon>
        <taxon>Mycobacteriaceae</taxon>
        <taxon>Mycolicibacterium</taxon>
    </lineage>
</organism>
<name>A0A7I7QNQ3_9MYCO</name>
<keyword evidence="7" id="KW-0349">Heme</keyword>
<feature type="transmembrane region" description="Helical" evidence="22">
    <location>
        <begin position="404"/>
        <end position="427"/>
    </location>
</feature>
<keyword evidence="10" id="KW-0479">Metal-binding</keyword>
<dbReference type="PROSITE" id="PS51002">
    <property type="entry name" value="CYTB_NTER"/>
    <property type="match status" value="1"/>
</dbReference>
<keyword evidence="5" id="KW-0813">Transport</keyword>
<evidence type="ECO:0000256" key="17">
    <source>
        <dbReference type="ARBA" id="ARBA00029568"/>
    </source>
</evidence>
<evidence type="ECO:0000256" key="13">
    <source>
        <dbReference type="ARBA" id="ARBA00022989"/>
    </source>
</evidence>
<gene>
    <name evidence="24" type="ORF">MSEDJ_21250</name>
</gene>
<evidence type="ECO:0000256" key="7">
    <source>
        <dbReference type="ARBA" id="ARBA00022617"/>
    </source>
</evidence>
<evidence type="ECO:0000256" key="6">
    <source>
        <dbReference type="ARBA" id="ARBA00022475"/>
    </source>
</evidence>
<keyword evidence="25" id="KW-1185">Reference proteome</keyword>
<dbReference type="InterPro" id="IPR016174">
    <property type="entry name" value="Di-haem_cyt_TM"/>
</dbReference>
<dbReference type="AlphaFoldDB" id="A0A7I7QNQ3"/>
<proteinExistence type="predicted"/>
<evidence type="ECO:0000256" key="12">
    <source>
        <dbReference type="ARBA" id="ARBA00022982"/>
    </source>
</evidence>
<dbReference type="EMBL" id="AP022588">
    <property type="protein sequence ID" value="BBY28029.1"/>
    <property type="molecule type" value="Genomic_DNA"/>
</dbReference>
<feature type="transmembrane region" description="Helical" evidence="22">
    <location>
        <begin position="110"/>
        <end position="131"/>
    </location>
</feature>
<keyword evidence="12" id="KW-0249">Electron transport</keyword>
<evidence type="ECO:0000256" key="14">
    <source>
        <dbReference type="ARBA" id="ARBA00023004"/>
    </source>
</evidence>
<dbReference type="Pfam" id="PF13631">
    <property type="entry name" value="Cytochrom_B_N_2"/>
    <property type="match status" value="1"/>
</dbReference>
<dbReference type="PANTHER" id="PTHR19271">
    <property type="entry name" value="CYTOCHROME B"/>
    <property type="match status" value="1"/>
</dbReference>
<evidence type="ECO:0000313" key="25">
    <source>
        <dbReference type="Proteomes" id="UP000467193"/>
    </source>
</evidence>
<dbReference type="PANTHER" id="PTHR19271:SF16">
    <property type="entry name" value="CYTOCHROME B"/>
    <property type="match status" value="1"/>
</dbReference>
<reference evidence="24 25" key="1">
    <citation type="journal article" date="2019" name="Emerg. Microbes Infect.">
        <title>Comprehensive subspecies identification of 175 nontuberculous mycobacteria species based on 7547 genomic profiles.</title>
        <authorList>
            <person name="Matsumoto Y."/>
            <person name="Kinjo T."/>
            <person name="Motooka D."/>
            <person name="Nabeya D."/>
            <person name="Jung N."/>
            <person name="Uechi K."/>
            <person name="Horii T."/>
            <person name="Iida T."/>
            <person name="Fujita J."/>
            <person name="Nakamura S."/>
        </authorList>
    </citation>
    <scope>NUCLEOTIDE SEQUENCE [LARGE SCALE GENOMIC DNA]</scope>
    <source>
        <strain evidence="24 25">JCM 17899</strain>
    </source>
</reference>
<dbReference type="InterPro" id="IPR005797">
    <property type="entry name" value="Cyt_b/b6_N"/>
</dbReference>
<dbReference type="EC" id="7.1.1.8" evidence="3"/>
<feature type="transmembrane region" description="Helical" evidence="22">
    <location>
        <begin position="265"/>
        <end position="289"/>
    </location>
</feature>
<sequence length="573" mass="62521">MHMSTKTSSRVAAQGDAIDSRYHPSAAVRRQLNKVFPTHWSFLLGEIALYSFIVLLLTGVWLTLFFDPSMAEVTYEGVYQPLNGVQMSKAYESALDISFEVRGGLFVRQVHHWAALLFAASIMVHLARIFFTGAFRRPREANWVIGSLLLILAMFEGYFGYSLPDDLLSGTGLRAAFSSISLGMPVIGTWLHWGLFGGDFPGTIIIPRLYALHILLIPGIMLALIGAHLALVWFQKHTQFPGPGRTETNVVGVRVMPVFAVKSGAFFAMVVGVMGLMGGLLQINPIWLLGPYKPSQISAGSQPDFYMMWTDGLARVFPPWELYFFGHTVPQSVWVALLMGGILGLLTVYPFVEARLSGDRGHHNLLQRPRDAPVRTSIGAMAIAFWVVLTLASVNDIIALKFHISLNATTWIGRIGMVVLPALVYYLTYRWCVALQRSDRAVLEHGIETGIIKRMPHGAYIELHQPLGPVDDHGHPLPLEYQGAALPKRMNKLGAGGSTGTGGFLFADPVSESRAITDASHASESRALTALKEYQDDEHGHANGNGHAHGNGSNGHSNGNGSNGNGSNGNGHH</sequence>